<evidence type="ECO:0000313" key="4">
    <source>
        <dbReference type="EMBL" id="AKA78258.1"/>
    </source>
</evidence>
<dbReference type="EMBL" id="CP011056">
    <property type="protein sequence ID" value="AKA75564.1"/>
    <property type="molecule type" value="Genomic_DNA"/>
</dbReference>
<dbReference type="Proteomes" id="UP000594632">
    <property type="component" value="Chromosome"/>
</dbReference>
<name>A0A0E3K7V0_SACSO</name>
<evidence type="ECO:0000313" key="2">
    <source>
        <dbReference type="EMBL" id="AKA72866.1"/>
    </source>
</evidence>
<dbReference type="Proteomes" id="UP000273194">
    <property type="component" value="Chromosome"/>
</dbReference>
<protein>
    <submittedName>
        <fullName evidence="3">Uncharacterized protein</fullName>
    </submittedName>
</protein>
<evidence type="ECO:0000313" key="5">
    <source>
        <dbReference type="EMBL" id="AZF67377.1"/>
    </source>
</evidence>
<dbReference type="EMBL" id="CP033239">
    <property type="protein sequence ID" value="AZF77847.1"/>
    <property type="molecule type" value="Genomic_DNA"/>
</dbReference>
<dbReference type="EMBL" id="CP033241">
    <property type="protein sequence ID" value="AZF83061.1"/>
    <property type="molecule type" value="Genomic_DNA"/>
</dbReference>
<evidence type="ECO:0000313" key="6">
    <source>
        <dbReference type="EMBL" id="AZF69997.1"/>
    </source>
</evidence>
<keyword evidence="1" id="KW-0472">Membrane</keyword>
<dbReference type="Proteomes" id="UP000278715">
    <property type="component" value="Chromosome"/>
</dbReference>
<dbReference type="EMBL" id="CP011057">
    <property type="protein sequence ID" value="AKA78258.1"/>
    <property type="molecule type" value="Genomic_DNA"/>
</dbReference>
<evidence type="ECO:0000313" key="17">
    <source>
        <dbReference type="Proteomes" id="UP000269431"/>
    </source>
</evidence>
<evidence type="ECO:0000313" key="8">
    <source>
        <dbReference type="EMBL" id="AZF75238.1"/>
    </source>
</evidence>
<evidence type="ECO:0000313" key="21">
    <source>
        <dbReference type="Proteomes" id="UP000278715"/>
    </source>
</evidence>
<dbReference type="GeneID" id="24780376"/>
<dbReference type="Proteomes" id="UP000282269">
    <property type="component" value="Chromosome"/>
</dbReference>
<evidence type="ECO:0000313" key="19">
    <source>
        <dbReference type="Proteomes" id="UP000273443"/>
    </source>
</evidence>
<evidence type="ECO:0000313" key="9">
    <source>
        <dbReference type="EMBL" id="AZF77847.1"/>
    </source>
</evidence>
<dbReference type="EMBL" id="CP050869">
    <property type="protein sequence ID" value="QPG49863.1"/>
    <property type="molecule type" value="Genomic_DNA"/>
</dbReference>
<dbReference type="KEGG" id="ssoa:SULA_0456"/>
<evidence type="ECO:0000313" key="23">
    <source>
        <dbReference type="Proteomes" id="UP000594632"/>
    </source>
</evidence>
<proteinExistence type="predicted"/>
<evidence type="ECO:0000313" key="14">
    <source>
        <dbReference type="Proteomes" id="UP000033085"/>
    </source>
</evidence>
<dbReference type="AlphaFoldDB" id="A0A0E3K7V0"/>
<evidence type="ECO:0000256" key="1">
    <source>
        <dbReference type="SAM" id="Phobius"/>
    </source>
</evidence>
<gene>
    <name evidence="12" type="ORF">HFC64_08605</name>
    <name evidence="4" type="ORF">SULA_0456</name>
    <name evidence="2" type="ORF">SULB_0458</name>
    <name evidence="3" type="ORF">SULC_0456</name>
    <name evidence="5" type="ORF">SULG_02330</name>
    <name evidence="6" type="ORF">SULH_02330</name>
    <name evidence="7" type="ORF">SULI_02330</name>
    <name evidence="8" type="ORF">SULM_02330</name>
    <name evidence="9" type="ORF">SULN_02330</name>
    <name evidence="10" type="ORF">SULO_02340</name>
    <name evidence="11" type="ORF">SULZ_02340</name>
</gene>
<dbReference type="Proteomes" id="UP000267993">
    <property type="component" value="Chromosome"/>
</dbReference>
<evidence type="ECO:0000313" key="12">
    <source>
        <dbReference type="EMBL" id="QPG49863.1"/>
    </source>
</evidence>
<evidence type="ECO:0000313" key="10">
    <source>
        <dbReference type="EMBL" id="AZF80454.1"/>
    </source>
</evidence>
<dbReference type="EMBL" id="CP033235">
    <property type="protein sequence ID" value="AZF67377.1"/>
    <property type="molecule type" value="Genomic_DNA"/>
</dbReference>
<dbReference type="Proteomes" id="UP000273443">
    <property type="component" value="Chromosome"/>
</dbReference>
<dbReference type="EMBL" id="CP033238">
    <property type="protein sequence ID" value="AZF75238.1"/>
    <property type="molecule type" value="Genomic_DNA"/>
</dbReference>
<reference evidence="16 17" key="2">
    <citation type="journal article" date="2018" name="Proc. Natl. Acad. Sci. U.S.A.">
        <title>Nonmutational mechanism of inheritance in the Archaeon Sulfolobus solfataricus.</title>
        <authorList>
            <person name="Payne S."/>
            <person name="McCarthy S."/>
            <person name="Johnson T."/>
            <person name="North E."/>
            <person name="Blum P."/>
        </authorList>
    </citation>
    <scope>NUCLEOTIDE SEQUENCE [LARGE SCALE GENOMIC DNA]</scope>
    <source>
        <strain evidence="6 16">SARC-H</strain>
        <strain evidence="7 20">SARC-I</strain>
        <strain evidence="9 21">SARC-N</strain>
        <strain evidence="10 22">SARC-O</strain>
        <strain evidence="11 17">SUL120</strain>
        <strain evidence="5 18">SULG</strain>
        <strain evidence="8 19">SULM</strain>
    </source>
</reference>
<evidence type="ECO:0000313" key="13">
    <source>
        <dbReference type="Proteomes" id="UP000033057"/>
    </source>
</evidence>
<dbReference type="GeneID" id="44128383"/>
<dbReference type="Proteomes" id="UP000275843">
    <property type="component" value="Chromosome"/>
</dbReference>
<dbReference type="Proteomes" id="UP000033057">
    <property type="component" value="Chromosome"/>
</dbReference>
<dbReference type="Proteomes" id="UP000269431">
    <property type="component" value="Chromosome"/>
</dbReference>
<dbReference type="EMBL" id="CP011055">
    <property type="protein sequence ID" value="AKA72866.1"/>
    <property type="molecule type" value="Genomic_DNA"/>
</dbReference>
<dbReference type="EMBL" id="CP033237">
    <property type="protein sequence ID" value="AZF72617.1"/>
    <property type="molecule type" value="Genomic_DNA"/>
</dbReference>
<evidence type="ECO:0000313" key="16">
    <source>
        <dbReference type="Proteomes" id="UP000267993"/>
    </source>
</evidence>
<evidence type="ECO:0000313" key="18">
    <source>
        <dbReference type="Proteomes" id="UP000273194"/>
    </source>
</evidence>
<reference evidence="12 23" key="4">
    <citation type="journal article" date="2020" name="Nat. Commun.">
        <title>The structures of two archaeal type IV pili illuminate evolutionary relationships.</title>
        <authorList>
            <person name="Wang F."/>
            <person name="Baquero D.P."/>
            <person name="Su Z."/>
            <person name="Beltran L.C."/>
            <person name="Prangishvili D."/>
            <person name="Krupovic M."/>
            <person name="Egelman E.H."/>
        </authorList>
    </citation>
    <scope>NUCLEOTIDE SEQUENCE [LARGE SCALE GENOMIC DNA]</scope>
    <source>
        <strain evidence="12 23">POZ149</strain>
    </source>
</reference>
<evidence type="ECO:0000313" key="20">
    <source>
        <dbReference type="Proteomes" id="UP000275843"/>
    </source>
</evidence>
<evidence type="ECO:0000313" key="15">
    <source>
        <dbReference type="Proteomes" id="UP000033106"/>
    </source>
</evidence>
<dbReference type="Proteomes" id="UP000033106">
    <property type="component" value="Chromosome"/>
</dbReference>
<reference evidence="13 14" key="1">
    <citation type="journal article" date="2015" name="Genome Announc.">
        <title>Complete Genome Sequence of Sulfolobus solfataricus Strain 98/2 and Evolved Derivatives.</title>
        <authorList>
            <person name="McCarthy S."/>
            <person name="Gradnigo J."/>
            <person name="Johnson T."/>
            <person name="Payne S."/>
            <person name="Lipzen A."/>
            <person name="Martin J."/>
            <person name="Schackwitz W."/>
            <person name="Moriyama E."/>
            <person name="Blum P."/>
        </authorList>
    </citation>
    <scope>NUCLEOTIDE SEQUENCE [LARGE SCALE GENOMIC DNA]</scope>
    <source>
        <strain evidence="13">98/2 SULC</strain>
        <strain evidence="2">SARC-B</strain>
        <strain evidence="3">SARC-C</strain>
        <strain evidence="4 15">SULA</strain>
        <strain evidence="14">SULB</strain>
    </source>
</reference>
<keyword evidence="1" id="KW-1133">Transmembrane helix</keyword>
<dbReference type="KEGG" id="ssol:SULB_0458"/>
<accession>A0A0E3K7V0</accession>
<dbReference type="EMBL" id="CP033240">
    <property type="protein sequence ID" value="AZF80454.1"/>
    <property type="molecule type" value="Genomic_DNA"/>
</dbReference>
<evidence type="ECO:0000313" key="11">
    <source>
        <dbReference type="EMBL" id="AZF83061.1"/>
    </source>
</evidence>
<evidence type="ECO:0000313" key="22">
    <source>
        <dbReference type="Proteomes" id="UP000282269"/>
    </source>
</evidence>
<evidence type="ECO:0000313" key="3">
    <source>
        <dbReference type="EMBL" id="AKA75564.1"/>
    </source>
</evidence>
<reference evidence="3" key="3">
    <citation type="submission" date="2018-10" db="EMBL/GenBank/DDBJ databases">
        <authorList>
            <person name="McCarthy S."/>
            <person name="Gradnigo J."/>
            <person name="Johnson T."/>
            <person name="Payne S."/>
            <person name="Lipzen A."/>
            <person name="Schackwitz W."/>
            <person name="Martin J."/>
            <person name="Moriyama E."/>
            <person name="Blum P."/>
        </authorList>
    </citation>
    <scope>NUCLEOTIDE SEQUENCE</scope>
    <source>
        <strain evidence="2">SARC-B</strain>
        <strain evidence="3">SARC-C</strain>
        <strain evidence="4">SULA</strain>
    </source>
</reference>
<keyword evidence="1" id="KW-0812">Transmembrane</keyword>
<feature type="transmembrane region" description="Helical" evidence="1">
    <location>
        <begin position="40"/>
        <end position="58"/>
    </location>
</feature>
<dbReference type="KEGG" id="ssof:SULC_0456"/>
<sequence length="64" mass="7055">MKRYTMAGIIAGMMALFFIVLSLPLNFISARNIGVDPTSVIMATLYMILASVIFVILFKGINKI</sequence>
<dbReference type="OrthoDB" id="42772at2157"/>
<evidence type="ECO:0000313" key="7">
    <source>
        <dbReference type="EMBL" id="AZF72617.1"/>
    </source>
</evidence>
<dbReference type="PATRIC" id="fig|2287.6.peg.472"/>
<dbReference type="Proteomes" id="UP000033085">
    <property type="component" value="Chromosome"/>
</dbReference>
<dbReference type="EMBL" id="CP033236">
    <property type="protein sequence ID" value="AZF69997.1"/>
    <property type="molecule type" value="Genomic_DNA"/>
</dbReference>
<dbReference type="RefSeq" id="WP_009988565.1">
    <property type="nucleotide sequence ID" value="NZ_CP011055.2"/>
</dbReference>
<organism evidence="3 13">
    <name type="scientific">Saccharolobus solfataricus</name>
    <name type="common">Sulfolobus solfataricus</name>
    <dbReference type="NCBI Taxonomy" id="2287"/>
    <lineage>
        <taxon>Archaea</taxon>
        <taxon>Thermoproteota</taxon>
        <taxon>Thermoprotei</taxon>
        <taxon>Sulfolobales</taxon>
        <taxon>Sulfolobaceae</taxon>
        <taxon>Saccharolobus</taxon>
    </lineage>
</organism>